<dbReference type="GO" id="GO:0016763">
    <property type="term" value="F:pentosyltransferase activity"/>
    <property type="evidence" value="ECO:0007669"/>
    <property type="project" value="TreeGrafter"/>
</dbReference>
<evidence type="ECO:0008006" key="11">
    <source>
        <dbReference type="Google" id="ProtNLM"/>
    </source>
</evidence>
<feature type="transmembrane region" description="Helical" evidence="8">
    <location>
        <begin position="170"/>
        <end position="203"/>
    </location>
</feature>
<dbReference type="PANTHER" id="PTHR33908:SF11">
    <property type="entry name" value="MEMBRANE PROTEIN"/>
    <property type="match status" value="1"/>
</dbReference>
<organism evidence="9 10">
    <name type="scientific">candidate division WWE3 bacterium GW2011_GWC2_44_9</name>
    <dbReference type="NCBI Taxonomy" id="1619125"/>
    <lineage>
        <taxon>Bacteria</taxon>
        <taxon>Katanobacteria</taxon>
    </lineage>
</organism>
<protein>
    <recommendedName>
        <fullName evidence="11">Glycosyltransferase RgtA/B/C/D-like domain-containing protein</fullName>
    </recommendedName>
</protein>
<evidence type="ECO:0000256" key="8">
    <source>
        <dbReference type="SAM" id="Phobius"/>
    </source>
</evidence>
<dbReference type="GO" id="GO:0005886">
    <property type="term" value="C:plasma membrane"/>
    <property type="evidence" value="ECO:0007669"/>
    <property type="project" value="UniProtKB-SubCell"/>
</dbReference>
<dbReference type="Proteomes" id="UP000034504">
    <property type="component" value="Unassembled WGS sequence"/>
</dbReference>
<keyword evidence="6 8" id="KW-1133">Transmembrane helix</keyword>
<keyword evidence="3" id="KW-0328">Glycosyltransferase</keyword>
<feature type="transmembrane region" description="Helical" evidence="8">
    <location>
        <begin position="343"/>
        <end position="364"/>
    </location>
</feature>
<evidence type="ECO:0000256" key="5">
    <source>
        <dbReference type="ARBA" id="ARBA00022692"/>
    </source>
</evidence>
<feature type="transmembrane region" description="Helical" evidence="8">
    <location>
        <begin position="141"/>
        <end position="158"/>
    </location>
</feature>
<evidence type="ECO:0000256" key="7">
    <source>
        <dbReference type="ARBA" id="ARBA00023136"/>
    </source>
</evidence>
<feature type="transmembrane region" description="Helical" evidence="8">
    <location>
        <begin position="371"/>
        <end position="389"/>
    </location>
</feature>
<dbReference type="InterPro" id="IPR050297">
    <property type="entry name" value="LipidA_mod_glycosyltrf_83"/>
</dbReference>
<gene>
    <name evidence="9" type="ORF">UW82_C0042G0005</name>
</gene>
<reference evidence="9 10" key="1">
    <citation type="journal article" date="2015" name="Nature">
        <title>rRNA introns, odd ribosomes, and small enigmatic genomes across a large radiation of phyla.</title>
        <authorList>
            <person name="Brown C.T."/>
            <person name="Hug L.A."/>
            <person name="Thomas B.C."/>
            <person name="Sharon I."/>
            <person name="Castelle C.J."/>
            <person name="Singh A."/>
            <person name="Wilkins M.J."/>
            <person name="Williams K.H."/>
            <person name="Banfield J.F."/>
        </authorList>
    </citation>
    <scope>NUCLEOTIDE SEQUENCE [LARGE SCALE GENOMIC DNA]</scope>
</reference>
<evidence type="ECO:0000313" key="10">
    <source>
        <dbReference type="Proteomes" id="UP000034504"/>
    </source>
</evidence>
<evidence type="ECO:0000256" key="3">
    <source>
        <dbReference type="ARBA" id="ARBA00022676"/>
    </source>
</evidence>
<evidence type="ECO:0000313" key="9">
    <source>
        <dbReference type="EMBL" id="KKT83321.1"/>
    </source>
</evidence>
<evidence type="ECO:0000256" key="1">
    <source>
        <dbReference type="ARBA" id="ARBA00004651"/>
    </source>
</evidence>
<dbReference type="GO" id="GO:0009103">
    <property type="term" value="P:lipopolysaccharide biosynthetic process"/>
    <property type="evidence" value="ECO:0007669"/>
    <property type="project" value="UniProtKB-ARBA"/>
</dbReference>
<feature type="transmembrane region" description="Helical" evidence="8">
    <location>
        <begin position="87"/>
        <end position="106"/>
    </location>
</feature>
<keyword evidence="4" id="KW-0808">Transferase</keyword>
<keyword evidence="2" id="KW-1003">Cell membrane</keyword>
<feature type="transmembrane region" description="Helical" evidence="8">
    <location>
        <begin position="9"/>
        <end position="25"/>
    </location>
</feature>
<evidence type="ECO:0000256" key="6">
    <source>
        <dbReference type="ARBA" id="ARBA00022989"/>
    </source>
</evidence>
<keyword evidence="7 8" id="KW-0472">Membrane</keyword>
<comment type="caution">
    <text evidence="9">The sequence shown here is derived from an EMBL/GenBank/DDBJ whole genome shotgun (WGS) entry which is preliminary data.</text>
</comment>
<keyword evidence="5 8" id="KW-0812">Transmembrane</keyword>
<proteinExistence type="predicted"/>
<feature type="transmembrane region" description="Helical" evidence="8">
    <location>
        <begin position="209"/>
        <end position="229"/>
    </location>
</feature>
<sequence length="507" mass="57640">MRFFQIHKLFLIFTLGYFIFAFATYKDFGISADEPEQYTNGKIFLHYLQGTLTQEENVEMTKIIETPYNRYYTALLALINYKDYYEWYHLLNFITGYAAFLLVYLLGLRLFGTPAKAVVAPIILALYPSFLGHIPINTKDIPFASVFLLSVYVGTYVVDKQRGARLSAKNLLLSALFGLAVGLTASFRAIGFSVLAMLIYTPILYKKKLHFLLIHALIIAVCGYAALYVSYPLIQKEPIQGVVHYFKESASFGNWHNLLFIDGNFYTKEQRSLSYLPVYLLRTTPDFILVLFSAGSMFIGYRLVKNRDRGVILLGLIAFLVVVNFLLYFALNPVIYNSVRHYLFVMPLISLVCAFGLDCILSLAKTKAAKAAIYVTLLGVTVLYVRSYIQLHPYEYTFYNFVSGGLINNYQNYDSDYWSISYKEASQQLVSYLRTTGLTNKKVYPCTNSAAAAYYSSGMYTVTGDQQTTDFIVCDYVNNLLEKPEPKLQLLGTVTRSGVPLNYIYAK</sequence>
<dbReference type="AlphaFoldDB" id="A0A0G1KHW3"/>
<feature type="transmembrane region" description="Helical" evidence="8">
    <location>
        <begin position="311"/>
        <end position="331"/>
    </location>
</feature>
<accession>A0A0G1KHW3</accession>
<name>A0A0G1KHW3_UNCKA</name>
<comment type="subcellular location">
    <subcellularLocation>
        <location evidence="1">Cell membrane</location>
        <topology evidence="1">Multi-pass membrane protein</topology>
    </subcellularLocation>
</comment>
<dbReference type="EMBL" id="LCJU01000042">
    <property type="protein sequence ID" value="KKT83321.1"/>
    <property type="molecule type" value="Genomic_DNA"/>
</dbReference>
<dbReference type="PANTHER" id="PTHR33908">
    <property type="entry name" value="MANNOSYLTRANSFERASE YKCB-RELATED"/>
    <property type="match status" value="1"/>
</dbReference>
<evidence type="ECO:0000256" key="2">
    <source>
        <dbReference type="ARBA" id="ARBA00022475"/>
    </source>
</evidence>
<feature type="transmembrane region" description="Helical" evidence="8">
    <location>
        <begin position="118"/>
        <end position="135"/>
    </location>
</feature>
<evidence type="ECO:0000256" key="4">
    <source>
        <dbReference type="ARBA" id="ARBA00022679"/>
    </source>
</evidence>